<dbReference type="EnsemblPlants" id="KEH43352">
    <property type="protein sequence ID" value="KEH43352"/>
    <property type="gene ID" value="MTR_1g090857"/>
</dbReference>
<evidence type="ECO:0000313" key="3">
    <source>
        <dbReference type="Proteomes" id="UP000002051"/>
    </source>
</evidence>
<reference evidence="2" key="3">
    <citation type="submission" date="2015-04" db="UniProtKB">
        <authorList>
            <consortium name="EnsemblPlants"/>
        </authorList>
    </citation>
    <scope>IDENTIFICATION</scope>
    <source>
        <strain evidence="2">cv. Jemalong A17</strain>
    </source>
</reference>
<accession>A0A072VNK0</accession>
<gene>
    <name evidence="1" type="ordered locus">MTR_1g090857</name>
</gene>
<dbReference type="EMBL" id="CM001217">
    <property type="protein sequence ID" value="KEH43352.1"/>
    <property type="molecule type" value="Genomic_DNA"/>
</dbReference>
<keyword evidence="3" id="KW-1185">Reference proteome</keyword>
<dbReference type="Proteomes" id="UP000002051">
    <property type="component" value="Unassembled WGS sequence"/>
</dbReference>
<evidence type="ECO:0000313" key="1">
    <source>
        <dbReference type="EMBL" id="KEH43352.1"/>
    </source>
</evidence>
<proteinExistence type="predicted"/>
<sequence length="203" mass="23368">MIQTLFIFLKRNTYVKISPSLSSLTREPTSLHPFPQILSSPLGSLSLSHSESLLHLHEISHTLSTLSSLQQSPLILSLLHFSVHDSLSREIECLFDGVTYRLNIYHYFLLCFSLNASHTYIELLSFYALLVRHKSARIVKHIVDILGNGSKLHLMQEELSFGLRIKGYLPQIYSSYLTAFSLSKQWLHISDLNGFWLLFNRDY</sequence>
<protein>
    <submittedName>
        <fullName evidence="1 2">Uncharacterized protein</fullName>
    </submittedName>
</protein>
<dbReference type="AlphaFoldDB" id="A0A072VNK0"/>
<reference evidence="1 3" key="1">
    <citation type="journal article" date="2011" name="Nature">
        <title>The Medicago genome provides insight into the evolution of rhizobial symbioses.</title>
        <authorList>
            <person name="Young N.D."/>
            <person name="Debelle F."/>
            <person name="Oldroyd G.E."/>
            <person name="Geurts R."/>
            <person name="Cannon S.B."/>
            <person name="Udvardi M.K."/>
            <person name="Benedito V.A."/>
            <person name="Mayer K.F."/>
            <person name="Gouzy J."/>
            <person name="Schoof H."/>
            <person name="Van de Peer Y."/>
            <person name="Proost S."/>
            <person name="Cook D.R."/>
            <person name="Meyers B.C."/>
            <person name="Spannagl M."/>
            <person name="Cheung F."/>
            <person name="De Mita S."/>
            <person name="Krishnakumar V."/>
            <person name="Gundlach H."/>
            <person name="Zhou S."/>
            <person name="Mudge J."/>
            <person name="Bharti A.K."/>
            <person name="Murray J.D."/>
            <person name="Naoumkina M.A."/>
            <person name="Rosen B."/>
            <person name="Silverstein K.A."/>
            <person name="Tang H."/>
            <person name="Rombauts S."/>
            <person name="Zhao P.X."/>
            <person name="Zhou P."/>
            <person name="Barbe V."/>
            <person name="Bardou P."/>
            <person name="Bechner M."/>
            <person name="Bellec A."/>
            <person name="Berger A."/>
            <person name="Berges H."/>
            <person name="Bidwell S."/>
            <person name="Bisseling T."/>
            <person name="Choisne N."/>
            <person name="Couloux A."/>
            <person name="Denny R."/>
            <person name="Deshpande S."/>
            <person name="Dai X."/>
            <person name="Doyle J.J."/>
            <person name="Dudez A.M."/>
            <person name="Farmer A.D."/>
            <person name="Fouteau S."/>
            <person name="Franken C."/>
            <person name="Gibelin C."/>
            <person name="Gish J."/>
            <person name="Goldstein S."/>
            <person name="Gonzalez A.J."/>
            <person name="Green P.J."/>
            <person name="Hallab A."/>
            <person name="Hartog M."/>
            <person name="Hua A."/>
            <person name="Humphray S.J."/>
            <person name="Jeong D.H."/>
            <person name="Jing Y."/>
            <person name="Jocker A."/>
            <person name="Kenton S.M."/>
            <person name="Kim D.J."/>
            <person name="Klee K."/>
            <person name="Lai H."/>
            <person name="Lang C."/>
            <person name="Lin S."/>
            <person name="Macmil S.L."/>
            <person name="Magdelenat G."/>
            <person name="Matthews L."/>
            <person name="McCorrison J."/>
            <person name="Monaghan E.L."/>
            <person name="Mun J.H."/>
            <person name="Najar F.Z."/>
            <person name="Nicholson C."/>
            <person name="Noirot C."/>
            <person name="O'Bleness M."/>
            <person name="Paule C.R."/>
            <person name="Poulain J."/>
            <person name="Prion F."/>
            <person name="Qin B."/>
            <person name="Qu C."/>
            <person name="Retzel E.F."/>
            <person name="Riddle C."/>
            <person name="Sallet E."/>
            <person name="Samain S."/>
            <person name="Samson N."/>
            <person name="Sanders I."/>
            <person name="Saurat O."/>
            <person name="Scarpelli C."/>
            <person name="Schiex T."/>
            <person name="Segurens B."/>
            <person name="Severin A.J."/>
            <person name="Sherrier D.J."/>
            <person name="Shi R."/>
            <person name="Sims S."/>
            <person name="Singer S.R."/>
            <person name="Sinharoy S."/>
            <person name="Sterck L."/>
            <person name="Viollet A."/>
            <person name="Wang B.B."/>
            <person name="Wang K."/>
            <person name="Wang M."/>
            <person name="Wang X."/>
            <person name="Warfsmann J."/>
            <person name="Weissenbach J."/>
            <person name="White D.D."/>
            <person name="White J.D."/>
            <person name="Wiley G.B."/>
            <person name="Wincker P."/>
            <person name="Xing Y."/>
            <person name="Yang L."/>
            <person name="Yao Z."/>
            <person name="Ying F."/>
            <person name="Zhai J."/>
            <person name="Zhou L."/>
            <person name="Zuber A."/>
            <person name="Denarie J."/>
            <person name="Dixon R.A."/>
            <person name="May G.D."/>
            <person name="Schwartz D.C."/>
            <person name="Rogers J."/>
            <person name="Quetier F."/>
            <person name="Town C.D."/>
            <person name="Roe B.A."/>
        </authorList>
    </citation>
    <scope>NUCLEOTIDE SEQUENCE [LARGE SCALE GENOMIC DNA]</scope>
    <source>
        <strain evidence="1">A17</strain>
        <strain evidence="2 3">cv. Jemalong A17</strain>
    </source>
</reference>
<evidence type="ECO:0000313" key="2">
    <source>
        <dbReference type="EnsemblPlants" id="KEH43352"/>
    </source>
</evidence>
<organism evidence="1 3">
    <name type="scientific">Medicago truncatula</name>
    <name type="common">Barrel medic</name>
    <name type="synonym">Medicago tribuloides</name>
    <dbReference type="NCBI Taxonomy" id="3880"/>
    <lineage>
        <taxon>Eukaryota</taxon>
        <taxon>Viridiplantae</taxon>
        <taxon>Streptophyta</taxon>
        <taxon>Embryophyta</taxon>
        <taxon>Tracheophyta</taxon>
        <taxon>Spermatophyta</taxon>
        <taxon>Magnoliopsida</taxon>
        <taxon>eudicotyledons</taxon>
        <taxon>Gunneridae</taxon>
        <taxon>Pentapetalae</taxon>
        <taxon>rosids</taxon>
        <taxon>fabids</taxon>
        <taxon>Fabales</taxon>
        <taxon>Fabaceae</taxon>
        <taxon>Papilionoideae</taxon>
        <taxon>50 kb inversion clade</taxon>
        <taxon>NPAAA clade</taxon>
        <taxon>Hologalegina</taxon>
        <taxon>IRL clade</taxon>
        <taxon>Trifolieae</taxon>
        <taxon>Medicago</taxon>
    </lineage>
</organism>
<reference evidence="1 3" key="2">
    <citation type="journal article" date="2014" name="BMC Genomics">
        <title>An improved genome release (version Mt4.0) for the model legume Medicago truncatula.</title>
        <authorList>
            <person name="Tang H."/>
            <person name="Krishnakumar V."/>
            <person name="Bidwell S."/>
            <person name="Rosen B."/>
            <person name="Chan A."/>
            <person name="Zhou S."/>
            <person name="Gentzbittel L."/>
            <person name="Childs K.L."/>
            <person name="Yandell M."/>
            <person name="Gundlach H."/>
            <person name="Mayer K.F."/>
            <person name="Schwartz D.C."/>
            <person name="Town C.D."/>
        </authorList>
    </citation>
    <scope>GENOME REANNOTATION</scope>
    <source>
        <strain evidence="1">A17</strain>
        <strain evidence="2 3">cv. Jemalong A17</strain>
    </source>
</reference>
<dbReference type="HOGENOM" id="CLU_1350676_0_0_1"/>
<name>A0A072VNK0_MEDTR</name>